<dbReference type="EMBL" id="LAZR01015123">
    <property type="protein sequence ID" value="KKM14535.1"/>
    <property type="molecule type" value="Genomic_DNA"/>
</dbReference>
<gene>
    <name evidence="1" type="ORF">LCGC14_1705120</name>
</gene>
<protein>
    <submittedName>
        <fullName evidence="1">Uncharacterized protein</fullName>
    </submittedName>
</protein>
<evidence type="ECO:0000313" key="1">
    <source>
        <dbReference type="EMBL" id="KKM14535.1"/>
    </source>
</evidence>
<name>A0A0F9KGY8_9ZZZZ</name>
<organism evidence="1">
    <name type="scientific">marine sediment metagenome</name>
    <dbReference type="NCBI Taxonomy" id="412755"/>
    <lineage>
        <taxon>unclassified sequences</taxon>
        <taxon>metagenomes</taxon>
        <taxon>ecological metagenomes</taxon>
    </lineage>
</organism>
<proteinExistence type="predicted"/>
<dbReference type="AlphaFoldDB" id="A0A0F9KGY8"/>
<feature type="non-terminal residue" evidence="1">
    <location>
        <position position="129"/>
    </location>
</feature>
<reference evidence="1" key="1">
    <citation type="journal article" date="2015" name="Nature">
        <title>Complex archaea that bridge the gap between prokaryotes and eukaryotes.</title>
        <authorList>
            <person name="Spang A."/>
            <person name="Saw J.H."/>
            <person name="Jorgensen S.L."/>
            <person name="Zaremba-Niedzwiedzka K."/>
            <person name="Martijn J."/>
            <person name="Lind A.E."/>
            <person name="van Eijk R."/>
            <person name="Schleper C."/>
            <person name="Guy L."/>
            <person name="Ettema T.J."/>
        </authorList>
    </citation>
    <scope>NUCLEOTIDE SEQUENCE</scope>
</reference>
<sequence length="129" mass="13929">MALDPVINFGKVTVSIGYDASATSIVLTTGHGANLPATFSYNLVWWDSTTYADPADDPNVEIVRVTNRVTDTLTVTRAQEGTSATVKNIAGKTYKMILAFTKKMKDDIETAIPKENLLINGGFSVTQRG</sequence>
<accession>A0A0F9KGY8</accession>
<comment type="caution">
    <text evidence="1">The sequence shown here is derived from an EMBL/GenBank/DDBJ whole genome shotgun (WGS) entry which is preliminary data.</text>
</comment>